<name>A0A645CBG2_9ZZZZ</name>
<gene>
    <name evidence="4" type="ORF">SDC9_121217</name>
</gene>
<dbReference type="GO" id="GO:0009279">
    <property type="term" value="C:cell outer membrane"/>
    <property type="evidence" value="ECO:0007669"/>
    <property type="project" value="UniProtKB-SubCell"/>
</dbReference>
<dbReference type="Gene3D" id="2.40.170.20">
    <property type="entry name" value="TonB-dependent receptor, beta-barrel domain"/>
    <property type="match status" value="1"/>
</dbReference>
<evidence type="ECO:0000313" key="4">
    <source>
        <dbReference type="EMBL" id="MPM74232.1"/>
    </source>
</evidence>
<protein>
    <submittedName>
        <fullName evidence="4">Uncharacterized protein</fullName>
    </submittedName>
</protein>
<reference evidence="4" key="1">
    <citation type="submission" date="2019-08" db="EMBL/GenBank/DDBJ databases">
        <authorList>
            <person name="Kucharzyk K."/>
            <person name="Murdoch R.W."/>
            <person name="Higgins S."/>
            <person name="Loffler F."/>
        </authorList>
    </citation>
    <scope>NUCLEOTIDE SEQUENCE</scope>
</reference>
<comment type="subcellular location">
    <subcellularLocation>
        <location evidence="1">Cell outer membrane</location>
    </subcellularLocation>
</comment>
<accession>A0A645CBG2</accession>
<dbReference type="EMBL" id="VSSQ01025829">
    <property type="protein sequence ID" value="MPM74232.1"/>
    <property type="molecule type" value="Genomic_DNA"/>
</dbReference>
<evidence type="ECO:0000256" key="3">
    <source>
        <dbReference type="ARBA" id="ARBA00023237"/>
    </source>
</evidence>
<evidence type="ECO:0000256" key="2">
    <source>
        <dbReference type="ARBA" id="ARBA00023136"/>
    </source>
</evidence>
<evidence type="ECO:0000256" key="1">
    <source>
        <dbReference type="ARBA" id="ARBA00004442"/>
    </source>
</evidence>
<proteinExistence type="predicted"/>
<dbReference type="AlphaFoldDB" id="A0A645CBG2"/>
<sequence>MFQASHSVFRKLDVTWNLNYNDRAGDYTDFSSAQKVAYRPYLLLNTRIAWQLKQWMVYADLNNLLNQDYVDFGGLPLPGFNALVGLKWSWR</sequence>
<keyword evidence="3" id="KW-0998">Cell outer membrane</keyword>
<dbReference type="SUPFAM" id="SSF56935">
    <property type="entry name" value="Porins"/>
    <property type="match status" value="1"/>
</dbReference>
<keyword evidence="2" id="KW-0472">Membrane</keyword>
<comment type="caution">
    <text evidence="4">The sequence shown here is derived from an EMBL/GenBank/DDBJ whole genome shotgun (WGS) entry which is preliminary data.</text>
</comment>
<organism evidence="4">
    <name type="scientific">bioreactor metagenome</name>
    <dbReference type="NCBI Taxonomy" id="1076179"/>
    <lineage>
        <taxon>unclassified sequences</taxon>
        <taxon>metagenomes</taxon>
        <taxon>ecological metagenomes</taxon>
    </lineage>
</organism>
<dbReference type="InterPro" id="IPR036942">
    <property type="entry name" value="Beta-barrel_TonB_sf"/>
</dbReference>